<accession>A0A6P6Y0D0</accession>
<dbReference type="OMA" id="FDRQKST"/>
<name>A0A6P6Y0D0_DERPT</name>
<dbReference type="InterPro" id="IPR001132">
    <property type="entry name" value="SMAD_dom_Dwarfin-type"/>
</dbReference>
<feature type="compositionally biased region" description="Low complexity" evidence="1">
    <location>
        <begin position="362"/>
        <end position="375"/>
    </location>
</feature>
<feature type="compositionally biased region" description="Polar residues" evidence="1">
    <location>
        <begin position="507"/>
        <end position="516"/>
    </location>
</feature>
<proteinExistence type="predicted"/>
<feature type="region of interest" description="Disordered" evidence="1">
    <location>
        <begin position="292"/>
        <end position="404"/>
    </location>
</feature>
<dbReference type="OrthoDB" id="5973987at2759"/>
<dbReference type="RefSeq" id="XP_027199007.1">
    <property type="nucleotide sequence ID" value="XM_027343206.1"/>
</dbReference>
<gene>
    <name evidence="4 5" type="primary">LOC113793182</name>
</gene>
<dbReference type="GO" id="GO:0016301">
    <property type="term" value="F:kinase activity"/>
    <property type="evidence" value="ECO:0007669"/>
    <property type="project" value="UniProtKB-KW"/>
</dbReference>
<dbReference type="SMART" id="SM00524">
    <property type="entry name" value="DWB"/>
    <property type="match status" value="1"/>
</dbReference>
<feature type="compositionally biased region" description="Basic and acidic residues" evidence="1">
    <location>
        <begin position="341"/>
        <end position="358"/>
    </location>
</feature>
<evidence type="ECO:0000259" key="2">
    <source>
        <dbReference type="PROSITE" id="PS51076"/>
    </source>
</evidence>
<evidence type="ECO:0000256" key="1">
    <source>
        <dbReference type="SAM" id="MobiDB-lite"/>
    </source>
</evidence>
<keyword evidence="4 5" id="KW-0808">Transferase</keyword>
<feature type="region of interest" description="Disordered" evidence="1">
    <location>
        <begin position="162"/>
        <end position="184"/>
    </location>
</feature>
<feature type="region of interest" description="Disordered" evidence="1">
    <location>
        <begin position="491"/>
        <end position="516"/>
    </location>
</feature>
<feature type="compositionally biased region" description="Low complexity" evidence="1">
    <location>
        <begin position="301"/>
        <end position="340"/>
    </location>
</feature>
<protein>
    <submittedName>
        <fullName evidence="4 5">Probable serine/threonine-protein kinase clkA</fullName>
    </submittedName>
</protein>
<feature type="domain" description="MH2" evidence="2">
    <location>
        <begin position="69"/>
        <end position="282"/>
    </location>
</feature>
<dbReference type="PANTHER" id="PTHR22742:SF2">
    <property type="entry name" value="EXPANSION, ISOFORM A-RELATED"/>
    <property type="match status" value="1"/>
</dbReference>
<dbReference type="RefSeq" id="XP_027199086.1">
    <property type="nucleotide sequence ID" value="XM_027343285.1"/>
</dbReference>
<sequence>MISRRRILSRSRDELMMNGANGNGNGNQYPDNYNPYEDEEDVWYSKDKLMKDHILEILNKWEQIDDEIWAKLICMERNRRVAKAYARAPILTINGTDDGFDGYRIGLNGFDNPLRDQKTDIIKHHIGDGVKIRMDDDGNILIKRLAKSNVYVKGWQTGNTNNNNLNNLNGNGNDSQSTTQQESSVSMEIIRNNGLLELNKAVRLFDMKRFQQNMNRELRRAYPDRRKLENQCICCISFVKDAPDLLDLPVWIMVINIVAMDMLKSKLPPAISKRQSVPNLVTLFDRQKAAIQEEDPYTLPGNNSSGSSGGSRSSGHYVSTVSSSLLQPPLSSNGSNNHNSKNNDPKPPKLPPRDFERKNKSRLLLSSTKKSSTKNQLPKDQDDENQYSIRPLNNNPRTFDDPYYSGFSARVPNFAKKSSNNNNNNNHVSSSSLMATTNMTIPFKSAYNQSDFHSRKVPTSGFLNSYLKSPNIIHSRTASYQSYYGSLGESDPYTASSENGGGPNGDDSFNSYGNGSGDSTYGSTRIGMASTRYDLNNKYGGIVGNNGNSHYPYTQYPYQHNGKNNHQHHNHHNGGGGGGVGMPKQQSTMTPYIYRSSRNDDYYCAWDE</sequence>
<dbReference type="PANTHER" id="PTHR22742">
    <property type="entry name" value="EXPANSION, ISOFORM A-RELATED"/>
    <property type="match status" value="1"/>
</dbReference>
<dbReference type="KEGG" id="dpte:113793182"/>
<dbReference type="Pfam" id="PF03166">
    <property type="entry name" value="MH2"/>
    <property type="match status" value="1"/>
</dbReference>
<reference evidence="4 5" key="1">
    <citation type="submission" date="2025-04" db="UniProtKB">
        <authorList>
            <consortium name="RefSeq"/>
        </authorList>
    </citation>
    <scope>IDENTIFICATION</scope>
    <source>
        <strain evidence="4 5">Airmid</strain>
    </source>
</reference>
<keyword evidence="4 5" id="KW-0418">Kinase</keyword>
<dbReference type="GO" id="GO:0050793">
    <property type="term" value="P:regulation of developmental process"/>
    <property type="evidence" value="ECO:0007669"/>
    <property type="project" value="UniProtKB-ARBA"/>
</dbReference>
<dbReference type="AlphaFoldDB" id="A0A6P6Y0D0"/>
<feature type="region of interest" description="Disordered" evidence="1">
    <location>
        <begin position="564"/>
        <end position="585"/>
    </location>
</feature>
<organism evidence="3 4">
    <name type="scientific">Dermatophagoides pteronyssinus</name>
    <name type="common">European house dust mite</name>
    <dbReference type="NCBI Taxonomy" id="6956"/>
    <lineage>
        <taxon>Eukaryota</taxon>
        <taxon>Metazoa</taxon>
        <taxon>Ecdysozoa</taxon>
        <taxon>Arthropoda</taxon>
        <taxon>Chelicerata</taxon>
        <taxon>Arachnida</taxon>
        <taxon>Acari</taxon>
        <taxon>Acariformes</taxon>
        <taxon>Sarcoptiformes</taxon>
        <taxon>Astigmata</taxon>
        <taxon>Psoroptidia</taxon>
        <taxon>Analgoidea</taxon>
        <taxon>Pyroglyphidae</taxon>
        <taxon>Dermatophagoidinae</taxon>
        <taxon>Dermatophagoides</taxon>
    </lineage>
</organism>
<dbReference type="GO" id="GO:0009791">
    <property type="term" value="P:post-embryonic development"/>
    <property type="evidence" value="ECO:0007669"/>
    <property type="project" value="UniProtKB-ARBA"/>
</dbReference>
<dbReference type="Proteomes" id="UP000515146">
    <property type="component" value="Unplaced"/>
</dbReference>
<evidence type="ECO:0000313" key="5">
    <source>
        <dbReference type="RefSeq" id="XP_027199086.1"/>
    </source>
</evidence>
<keyword evidence="3" id="KW-1185">Reference proteome</keyword>
<dbReference type="InterPro" id="IPR017855">
    <property type="entry name" value="SMAD-like_dom_sf"/>
</dbReference>
<feature type="compositionally biased region" description="Polar residues" evidence="1">
    <location>
        <begin position="386"/>
        <end position="397"/>
    </location>
</feature>
<dbReference type="PROSITE" id="PS51076">
    <property type="entry name" value="MH2"/>
    <property type="match status" value="1"/>
</dbReference>
<evidence type="ECO:0000313" key="4">
    <source>
        <dbReference type="RefSeq" id="XP_027199007.1"/>
    </source>
</evidence>
<dbReference type="GO" id="GO:0051239">
    <property type="term" value="P:regulation of multicellular organismal process"/>
    <property type="evidence" value="ECO:0007669"/>
    <property type="project" value="UniProtKB-ARBA"/>
</dbReference>
<dbReference type="Gene3D" id="2.60.200.10">
    <property type="match status" value="1"/>
</dbReference>
<dbReference type="InterPro" id="IPR008984">
    <property type="entry name" value="SMAD_FHA_dom_sf"/>
</dbReference>
<dbReference type="GO" id="GO:0006355">
    <property type="term" value="P:regulation of DNA-templated transcription"/>
    <property type="evidence" value="ECO:0007669"/>
    <property type="project" value="InterPro"/>
</dbReference>
<evidence type="ECO:0000313" key="3">
    <source>
        <dbReference type="Proteomes" id="UP000515146"/>
    </source>
</evidence>
<dbReference type="SUPFAM" id="SSF49879">
    <property type="entry name" value="SMAD/FHA domain"/>
    <property type="match status" value="1"/>
</dbReference>